<keyword evidence="2" id="KW-1185">Reference proteome</keyword>
<dbReference type="EMBL" id="CAJVPU010018696">
    <property type="protein sequence ID" value="CAG8667391.1"/>
    <property type="molecule type" value="Genomic_DNA"/>
</dbReference>
<evidence type="ECO:0000313" key="1">
    <source>
        <dbReference type="EMBL" id="CAG8667391.1"/>
    </source>
</evidence>
<gene>
    <name evidence="1" type="ORF">DHETER_LOCUS10028</name>
</gene>
<comment type="caution">
    <text evidence="1">The sequence shown here is derived from an EMBL/GenBank/DDBJ whole genome shotgun (WGS) entry which is preliminary data.</text>
</comment>
<accession>A0ACA9NU51</accession>
<proteinExistence type="predicted"/>
<sequence length="552" mass="64164">MVVTKFFDDLSKDFSQLLEESDDYDVTIQAGEKSDVKEFNVHSNILRARSPYFKTALSNKWATHKNGVIAFKKPNIAPTNSIHFIMVSMSLQLWQNPAFPDVLILQEITEEILVNFRKCRELQNKVSNKSLDRLETVFNKLTERRAMESLRMSEYLADVVKYLQLLTKKNVNINVIKETLELLLKTAKVQKERSKELLNDYISFYNELNSGKRPSIPAIVICCLLILFIALTYNTYLYADLGYSVALQHSKYSDEKNISLYTDFCIPINHDKEKCSNRTLGDTKEPFYNFSANDGYKICEYLLEDDSGLKDSSEYLSRENFVSENKAKLQKSFSNVYSYGKEKLQHLFSNLNDRSSVDELNCARKNYYILQHNETFYEICECLLMNQKDRDSSFNSRNKKESGNNAISICERWLISKTLDQVKDALYYPLLLLSCLVIALVALTSFIIREMINWIFQQDDFDQAPTSDFIRHIQDKFPGIKDNIVILDIFWNTQIITINDQISNIESLNTDKVKLPHHLVDSIISLWDEESIRCKNSYYKLTESIAYTSMLE</sequence>
<evidence type="ECO:0000313" key="2">
    <source>
        <dbReference type="Proteomes" id="UP000789702"/>
    </source>
</evidence>
<reference evidence="1" key="1">
    <citation type="submission" date="2021-06" db="EMBL/GenBank/DDBJ databases">
        <authorList>
            <person name="Kallberg Y."/>
            <person name="Tangrot J."/>
            <person name="Rosling A."/>
        </authorList>
    </citation>
    <scope>NUCLEOTIDE SEQUENCE</scope>
    <source>
        <strain evidence="1">IL203A</strain>
    </source>
</reference>
<organism evidence="1 2">
    <name type="scientific">Dentiscutata heterogama</name>
    <dbReference type="NCBI Taxonomy" id="1316150"/>
    <lineage>
        <taxon>Eukaryota</taxon>
        <taxon>Fungi</taxon>
        <taxon>Fungi incertae sedis</taxon>
        <taxon>Mucoromycota</taxon>
        <taxon>Glomeromycotina</taxon>
        <taxon>Glomeromycetes</taxon>
        <taxon>Diversisporales</taxon>
        <taxon>Gigasporaceae</taxon>
        <taxon>Dentiscutata</taxon>
    </lineage>
</organism>
<feature type="non-terminal residue" evidence="1">
    <location>
        <position position="552"/>
    </location>
</feature>
<dbReference type="Proteomes" id="UP000789702">
    <property type="component" value="Unassembled WGS sequence"/>
</dbReference>
<name>A0ACA9NU51_9GLOM</name>
<protein>
    <submittedName>
        <fullName evidence="1">2670_t:CDS:1</fullName>
    </submittedName>
</protein>